<dbReference type="Gene3D" id="3.60.21.10">
    <property type="match status" value="1"/>
</dbReference>
<dbReference type="InterPro" id="IPR050126">
    <property type="entry name" value="Ap4A_hydrolase"/>
</dbReference>
<proteinExistence type="inferred from homology"/>
<dbReference type="OrthoDB" id="9813918at2"/>
<name>A0A212AEQ8_9RHOB</name>
<evidence type="ECO:0000256" key="1">
    <source>
        <dbReference type="ARBA" id="ARBA00008950"/>
    </source>
</evidence>
<protein>
    <submittedName>
        <fullName evidence="3">YfcE family phosphodiesterase</fullName>
    </submittedName>
</protein>
<dbReference type="Pfam" id="PF12850">
    <property type="entry name" value="Metallophos_2"/>
    <property type="match status" value="1"/>
</dbReference>
<reference evidence="3 4" key="1">
    <citation type="submission" date="2016-12" db="EMBL/GenBank/DDBJ databases">
        <title>Comparison of Traditional DNA-DNA Hybridization with In Silico Genomic Analysis.</title>
        <authorList>
            <person name="Nicholson A.C."/>
            <person name="Humrighouse B.W."/>
            <person name="Graziano J."/>
            <person name="Lasker B."/>
            <person name="Whitney A.M."/>
            <person name="Mcquiston J.R."/>
        </authorList>
    </citation>
    <scope>NUCLEOTIDE SEQUENCE [LARGE SCALE GENOMIC DNA]</scope>
    <source>
        <strain evidence="3 4">H2240</strain>
    </source>
</reference>
<dbReference type="PANTHER" id="PTHR42850:SF2">
    <property type="entry name" value="BLL5683 PROTEIN"/>
    <property type="match status" value="1"/>
</dbReference>
<accession>A0A212AEQ8</accession>
<dbReference type="InterPro" id="IPR011152">
    <property type="entry name" value="Pesterase_MJ0912"/>
</dbReference>
<dbReference type="AlphaFoldDB" id="A0A212AEQ8"/>
<sequence>MRRLAAIADIHGNSAALEAVLADIAALGVEKVVNLGDCLSGPLDPVGTARRLMALDLPTVRGNHDRWLAERRAGSSWEDVTAPLIDEETRAWLGGLPPCRVAEGVFLCHATPGDDVTYWLHRVAGGGGMRPATLEEAEASAHGLTERLLLCGHTHLPRAVRLSDGRLAVNPGSVGCPGYTDDTPLPHRVEAGVPHASYAVLEEGAQGWHVNFRLVPYDAGEMIACARRQGFDDWVSLLSTGFLPRDQVLA</sequence>
<comment type="similarity">
    <text evidence="1">Belongs to the metallophosphoesterase superfamily. YfcE family.</text>
</comment>
<dbReference type="GO" id="GO:0016791">
    <property type="term" value="F:phosphatase activity"/>
    <property type="evidence" value="ECO:0007669"/>
    <property type="project" value="TreeGrafter"/>
</dbReference>
<dbReference type="PANTHER" id="PTHR42850">
    <property type="entry name" value="METALLOPHOSPHOESTERASE"/>
    <property type="match status" value="1"/>
</dbReference>
<dbReference type="InterPro" id="IPR024654">
    <property type="entry name" value="Calcineurin-like_PHP_lpxH"/>
</dbReference>
<dbReference type="InterPro" id="IPR029052">
    <property type="entry name" value="Metallo-depent_PP-like"/>
</dbReference>
<keyword evidence="4" id="KW-1185">Reference proteome</keyword>
<evidence type="ECO:0000313" key="4">
    <source>
        <dbReference type="Proteomes" id="UP000196878"/>
    </source>
</evidence>
<comment type="caution">
    <text evidence="3">The sequence shown here is derived from an EMBL/GenBank/DDBJ whole genome shotgun (WGS) entry which is preliminary data.</text>
</comment>
<feature type="domain" description="Calcineurin-like phosphoesterase" evidence="2">
    <location>
        <begin position="3"/>
        <end position="177"/>
    </location>
</feature>
<dbReference type="RefSeq" id="WP_088214264.1">
    <property type="nucleotide sequence ID" value="NZ_NIPW01000006.1"/>
</dbReference>
<organism evidence="3 4">
    <name type="scientific">Haematobacter genomosp. 1</name>
    <dbReference type="NCBI Taxonomy" id="366618"/>
    <lineage>
        <taxon>Bacteria</taxon>
        <taxon>Pseudomonadati</taxon>
        <taxon>Pseudomonadota</taxon>
        <taxon>Alphaproteobacteria</taxon>
        <taxon>Rhodobacterales</taxon>
        <taxon>Paracoccaceae</taxon>
        <taxon>Haematobacter</taxon>
    </lineage>
</organism>
<evidence type="ECO:0000259" key="2">
    <source>
        <dbReference type="Pfam" id="PF12850"/>
    </source>
</evidence>
<dbReference type="CDD" id="cd00838">
    <property type="entry name" value="MPP_superfamily"/>
    <property type="match status" value="1"/>
</dbReference>
<gene>
    <name evidence="3" type="ORF">CDV49_03885</name>
</gene>
<dbReference type="PIRSF" id="PIRSF000883">
    <property type="entry name" value="Pesterase_MJ0912"/>
    <property type="match status" value="1"/>
</dbReference>
<dbReference type="EMBL" id="NIPW01000006">
    <property type="protein sequence ID" value="OWJ79930.1"/>
    <property type="molecule type" value="Genomic_DNA"/>
</dbReference>
<dbReference type="SUPFAM" id="SSF56300">
    <property type="entry name" value="Metallo-dependent phosphatases"/>
    <property type="match status" value="1"/>
</dbReference>
<evidence type="ECO:0000313" key="3">
    <source>
        <dbReference type="EMBL" id="OWJ79930.1"/>
    </source>
</evidence>
<dbReference type="GO" id="GO:0005737">
    <property type="term" value="C:cytoplasm"/>
    <property type="evidence" value="ECO:0007669"/>
    <property type="project" value="TreeGrafter"/>
</dbReference>
<dbReference type="Proteomes" id="UP000196878">
    <property type="component" value="Unassembled WGS sequence"/>
</dbReference>